<dbReference type="GeneID" id="112296047"/>
<reference evidence="3 5" key="1">
    <citation type="journal article" date="2008" name="Science">
        <title>The Physcomitrella genome reveals evolutionary insights into the conquest of land by plants.</title>
        <authorList>
            <person name="Rensing S."/>
            <person name="Lang D."/>
            <person name="Zimmer A."/>
            <person name="Terry A."/>
            <person name="Salamov A."/>
            <person name="Shapiro H."/>
            <person name="Nishiyama T."/>
            <person name="Perroud P.-F."/>
            <person name="Lindquist E."/>
            <person name="Kamisugi Y."/>
            <person name="Tanahashi T."/>
            <person name="Sakakibara K."/>
            <person name="Fujita T."/>
            <person name="Oishi K."/>
            <person name="Shin-I T."/>
            <person name="Kuroki Y."/>
            <person name="Toyoda A."/>
            <person name="Suzuki Y."/>
            <person name="Hashimoto A."/>
            <person name="Yamaguchi K."/>
            <person name="Sugano A."/>
            <person name="Kohara Y."/>
            <person name="Fujiyama A."/>
            <person name="Anterola A."/>
            <person name="Aoki S."/>
            <person name="Ashton N."/>
            <person name="Barbazuk W.B."/>
            <person name="Barker E."/>
            <person name="Bennetzen J."/>
            <person name="Bezanilla M."/>
            <person name="Blankenship R."/>
            <person name="Cho S.H."/>
            <person name="Dutcher S."/>
            <person name="Estelle M."/>
            <person name="Fawcett J.A."/>
            <person name="Gundlach H."/>
            <person name="Hanada K."/>
            <person name="Heyl A."/>
            <person name="Hicks K.A."/>
            <person name="Hugh J."/>
            <person name="Lohr M."/>
            <person name="Mayer K."/>
            <person name="Melkozernov A."/>
            <person name="Murata T."/>
            <person name="Nelson D."/>
            <person name="Pils B."/>
            <person name="Prigge M."/>
            <person name="Reiss B."/>
            <person name="Renner T."/>
            <person name="Rombauts S."/>
            <person name="Rushton P."/>
            <person name="Sanderfoot A."/>
            <person name="Schween G."/>
            <person name="Shiu S.-H."/>
            <person name="Stueber K."/>
            <person name="Theodoulou F.L."/>
            <person name="Tu H."/>
            <person name="Van de Peer Y."/>
            <person name="Verrier P.J."/>
            <person name="Waters E."/>
            <person name="Wood A."/>
            <person name="Yang L."/>
            <person name="Cove D."/>
            <person name="Cuming A."/>
            <person name="Hasebe M."/>
            <person name="Lucas S."/>
            <person name="Mishler D.B."/>
            <person name="Reski R."/>
            <person name="Grigoriev I."/>
            <person name="Quatrano R.S."/>
            <person name="Boore J.L."/>
        </authorList>
    </citation>
    <scope>NUCLEOTIDE SEQUENCE [LARGE SCALE GENOMIC DNA]</scope>
    <source>
        <strain evidence="4 5">cv. Gransden 2004</strain>
    </source>
</reference>
<dbReference type="EMBL" id="ABEU02000019">
    <property type="protein sequence ID" value="PNR33730.1"/>
    <property type="molecule type" value="Genomic_DNA"/>
</dbReference>
<organism evidence="3">
    <name type="scientific">Physcomitrium patens</name>
    <name type="common">Spreading-leaved earth moss</name>
    <name type="synonym">Physcomitrella patens</name>
    <dbReference type="NCBI Taxonomy" id="3218"/>
    <lineage>
        <taxon>Eukaryota</taxon>
        <taxon>Viridiplantae</taxon>
        <taxon>Streptophyta</taxon>
        <taxon>Embryophyta</taxon>
        <taxon>Bryophyta</taxon>
        <taxon>Bryophytina</taxon>
        <taxon>Bryopsida</taxon>
        <taxon>Funariidae</taxon>
        <taxon>Funariales</taxon>
        <taxon>Funariaceae</taxon>
        <taxon>Physcomitrium</taxon>
    </lineage>
</organism>
<feature type="compositionally biased region" description="Low complexity" evidence="1">
    <location>
        <begin position="51"/>
        <end position="61"/>
    </location>
</feature>
<keyword evidence="5" id="KW-1185">Reference proteome</keyword>
<dbReference type="PaxDb" id="3218-PP1S208_175V6.1"/>
<evidence type="ECO:0000313" key="4">
    <source>
        <dbReference type="EnsemblPlants" id="Pp3c19_1610V3.1"/>
    </source>
</evidence>
<accession>A0A2K1IWT0</accession>
<dbReference type="RefSeq" id="XP_024403913.1">
    <property type="nucleotide sequence ID" value="XM_024548145.2"/>
</dbReference>
<dbReference type="EnsemblPlants" id="Pp3c19_1610V3.1">
    <property type="protein sequence ID" value="Pp3c19_1610V3.1"/>
    <property type="gene ID" value="Pp3c19_1610"/>
</dbReference>
<dbReference type="Proteomes" id="UP000006727">
    <property type="component" value="Chromosome 19"/>
</dbReference>
<gene>
    <name evidence="4" type="primary">LOC112296047</name>
    <name evidence="2" type="ORF">PHYPA_023546</name>
    <name evidence="3" type="ORF">PHYPA_023549</name>
</gene>
<feature type="compositionally biased region" description="Polar residues" evidence="1">
    <location>
        <begin position="62"/>
        <end position="75"/>
    </location>
</feature>
<evidence type="ECO:0000313" key="5">
    <source>
        <dbReference type="Proteomes" id="UP000006727"/>
    </source>
</evidence>
<dbReference type="Gramene" id="Pp3c19_1650V3.2">
    <property type="protein sequence ID" value="Pp3c19_1650V3.2"/>
    <property type="gene ID" value="Pp3c19_1650"/>
</dbReference>
<sequence>MGLISGIIGFSVRLFSGVMQLLGAIIHLLFISDGVDGTTSSQSVGEDGNDSSQQSTSSVTSFETPTTELNETTANFGAGEITVQPSDGSGNSEIPLVPFDEEASVEGGEVVSGSVEADAIVQRGADEHPDALPQPDLQAVAAVLPQPALAPDAVVFADVDDALSKVNPSLAEYLRNMDYFPELKNDAVNE</sequence>
<name>A0A2K1IWT0_PHYPA</name>
<evidence type="ECO:0000313" key="3">
    <source>
        <dbReference type="EMBL" id="PNR33733.1"/>
    </source>
</evidence>
<reference evidence="4" key="3">
    <citation type="submission" date="2020-12" db="UniProtKB">
        <authorList>
            <consortium name="EnsemblPlants"/>
        </authorList>
    </citation>
    <scope>IDENTIFICATION</scope>
</reference>
<dbReference type="EnsemblPlants" id="Pp3c19_1610V3.2">
    <property type="protein sequence ID" value="Pp3c19_1610V3.2"/>
    <property type="gene ID" value="Pp3c19_1610"/>
</dbReference>
<dbReference type="EnsemblPlants" id="Pp3c19_1650V3.1">
    <property type="protein sequence ID" value="Pp3c19_1650V3.1"/>
    <property type="gene ID" value="Pp3c19_1650"/>
</dbReference>
<dbReference type="EnsemblPlants" id="Pp3c19_1650V3.2">
    <property type="protein sequence ID" value="Pp3c19_1650V3.2"/>
    <property type="gene ID" value="Pp3c19_1650"/>
</dbReference>
<protein>
    <submittedName>
        <fullName evidence="3 4">Uncharacterized protein</fullName>
    </submittedName>
</protein>
<dbReference type="Gramene" id="Pp3c19_1610V3.1">
    <property type="protein sequence ID" value="Pp3c19_1610V3.1"/>
    <property type="gene ID" value="Pp3c19_1610"/>
</dbReference>
<reference evidence="3 5" key="2">
    <citation type="journal article" date="2018" name="Plant J.">
        <title>The Physcomitrella patens chromosome-scale assembly reveals moss genome structure and evolution.</title>
        <authorList>
            <person name="Lang D."/>
            <person name="Ullrich K.K."/>
            <person name="Murat F."/>
            <person name="Fuchs J."/>
            <person name="Jenkins J."/>
            <person name="Haas F.B."/>
            <person name="Piednoel M."/>
            <person name="Gundlach H."/>
            <person name="Van Bel M."/>
            <person name="Meyberg R."/>
            <person name="Vives C."/>
            <person name="Morata J."/>
            <person name="Symeonidi A."/>
            <person name="Hiss M."/>
            <person name="Muchero W."/>
            <person name="Kamisugi Y."/>
            <person name="Saleh O."/>
            <person name="Blanc G."/>
            <person name="Decker E.L."/>
            <person name="van Gessel N."/>
            <person name="Grimwood J."/>
            <person name="Hayes R.D."/>
            <person name="Graham S.W."/>
            <person name="Gunter L.E."/>
            <person name="McDaniel S.F."/>
            <person name="Hoernstein S.N.W."/>
            <person name="Larsson A."/>
            <person name="Li F.W."/>
            <person name="Perroud P.F."/>
            <person name="Phillips J."/>
            <person name="Ranjan P."/>
            <person name="Rokshar D.S."/>
            <person name="Rothfels C.J."/>
            <person name="Schneider L."/>
            <person name="Shu S."/>
            <person name="Stevenson D.W."/>
            <person name="Thummler F."/>
            <person name="Tillich M."/>
            <person name="Villarreal Aguilar J.C."/>
            <person name="Widiez T."/>
            <person name="Wong G.K."/>
            <person name="Wymore A."/>
            <person name="Zhang Y."/>
            <person name="Zimmer A.D."/>
            <person name="Quatrano R.S."/>
            <person name="Mayer K.F.X."/>
            <person name="Goodstein D."/>
            <person name="Casacuberta J.M."/>
            <person name="Vandepoele K."/>
            <person name="Reski R."/>
            <person name="Cuming A.C."/>
            <person name="Tuskan G.A."/>
            <person name="Maumus F."/>
            <person name="Salse J."/>
            <person name="Schmutz J."/>
            <person name="Rensing S.A."/>
        </authorList>
    </citation>
    <scope>NUCLEOTIDE SEQUENCE [LARGE SCALE GENOMIC DNA]</scope>
    <source>
        <strain evidence="4 5">cv. Gransden 2004</strain>
    </source>
</reference>
<evidence type="ECO:0000256" key="1">
    <source>
        <dbReference type="SAM" id="MobiDB-lite"/>
    </source>
</evidence>
<dbReference type="AlphaFoldDB" id="A0A2K1IWT0"/>
<dbReference type="Gramene" id="Pp3c19_1610V3.2">
    <property type="protein sequence ID" value="Pp3c19_1610V3.2"/>
    <property type="gene ID" value="Pp3c19_1610"/>
</dbReference>
<dbReference type="EMBL" id="ABEU02000019">
    <property type="protein sequence ID" value="PNR33733.1"/>
    <property type="molecule type" value="Genomic_DNA"/>
</dbReference>
<feature type="region of interest" description="Disordered" evidence="1">
    <location>
        <begin position="38"/>
        <end position="96"/>
    </location>
</feature>
<feature type="compositionally biased region" description="Polar residues" evidence="1">
    <location>
        <begin position="83"/>
        <end position="92"/>
    </location>
</feature>
<dbReference type="Gramene" id="Pp3c19_1650V3.1">
    <property type="protein sequence ID" value="Pp3c19_1650V3.1"/>
    <property type="gene ID" value="Pp3c19_1650"/>
</dbReference>
<proteinExistence type="predicted"/>
<evidence type="ECO:0000313" key="2">
    <source>
        <dbReference type="EMBL" id="PNR33730.1"/>
    </source>
</evidence>